<organism evidence="2">
    <name type="scientific">Knufia peltigerae</name>
    <dbReference type="NCBI Taxonomy" id="1002370"/>
    <lineage>
        <taxon>Eukaryota</taxon>
        <taxon>Fungi</taxon>
        <taxon>Dikarya</taxon>
        <taxon>Ascomycota</taxon>
        <taxon>Pezizomycotina</taxon>
        <taxon>Eurotiomycetes</taxon>
        <taxon>Chaetothyriomycetidae</taxon>
        <taxon>Chaetothyriales</taxon>
        <taxon>Trichomeriaceae</taxon>
        <taxon>Knufia</taxon>
    </lineage>
</organism>
<evidence type="ECO:0008006" key="3">
    <source>
        <dbReference type="Google" id="ProtNLM"/>
    </source>
</evidence>
<keyword evidence="1" id="KW-0732">Signal</keyword>
<dbReference type="EMBL" id="JAPDRN010000092">
    <property type="protein sequence ID" value="KAJ9624647.1"/>
    <property type="molecule type" value="Genomic_DNA"/>
</dbReference>
<evidence type="ECO:0000313" key="2">
    <source>
        <dbReference type="EMBL" id="KAJ9624647.1"/>
    </source>
</evidence>
<name>A0AA38XVJ7_9EURO</name>
<reference evidence="2" key="1">
    <citation type="submission" date="2022-10" db="EMBL/GenBank/DDBJ databases">
        <title>Culturing micro-colonial fungi from biological soil crusts in the Mojave desert and describing Neophaeococcomyces mojavensis, and introducing the new genera and species Taxawa tesnikishii.</title>
        <authorList>
            <person name="Kurbessoian T."/>
            <person name="Stajich J.E."/>
        </authorList>
    </citation>
    <scope>NUCLEOTIDE SEQUENCE</scope>
    <source>
        <strain evidence="2">TK_35</strain>
    </source>
</reference>
<dbReference type="PROSITE" id="PS51257">
    <property type="entry name" value="PROKAR_LIPOPROTEIN"/>
    <property type="match status" value="1"/>
</dbReference>
<protein>
    <recommendedName>
        <fullName evidence="3">Lipoprotein</fullName>
    </recommendedName>
</protein>
<proteinExistence type="predicted"/>
<feature type="signal peptide" evidence="1">
    <location>
        <begin position="1"/>
        <end position="19"/>
    </location>
</feature>
<comment type="caution">
    <text evidence="2">The sequence shown here is derived from an EMBL/GenBank/DDBJ whole genome shotgun (WGS) entry which is preliminary data.</text>
</comment>
<gene>
    <name evidence="2" type="ORF">H2204_010686</name>
</gene>
<feature type="chain" id="PRO_5041241551" description="Lipoprotein" evidence="1">
    <location>
        <begin position="20"/>
        <end position="288"/>
    </location>
</feature>
<dbReference type="AlphaFoldDB" id="A0AA38XVJ7"/>
<accession>A0AA38XVJ7</accession>
<evidence type="ECO:0000256" key="1">
    <source>
        <dbReference type="SAM" id="SignalP"/>
    </source>
</evidence>
<sequence length="288" mass="30862">MKNLLLSMVAALALAGCSSKVDFEIDNPTDTPLAISIDGKDLPVAAHASRPVSLAAGEHRLHTERLGEVRFIVYAGGHGGLINPSLSEYVTAREIYVTDDNKLKNFGVSGPGIELGGVEFKGPFEKQHGLFIEKTWNFGVHEAFPEEQLVAHVDSTGGRISTKIFTAPAFITYVEAGMGEPGAYKREQPAGYVAPVFTLDTAPAALPTLDPVFEAHAGPLRDVYARWLKATTASEQKALRKQDTQAQIAFTLATASLGAKLPVAANKAYNDFVTQRSTLMARSALVLP</sequence>